<reference evidence="3" key="1">
    <citation type="submission" date="2024-02" db="UniProtKB">
        <authorList>
            <consortium name="WormBaseParasite"/>
        </authorList>
    </citation>
    <scope>IDENTIFICATION</scope>
</reference>
<proteinExistence type="predicted"/>
<evidence type="ECO:0000256" key="1">
    <source>
        <dbReference type="SAM" id="Phobius"/>
    </source>
</evidence>
<evidence type="ECO:0000313" key="3">
    <source>
        <dbReference type="WBParaSite" id="MBELARI_LOCUS17124"/>
    </source>
</evidence>
<dbReference type="Proteomes" id="UP000887575">
    <property type="component" value="Unassembled WGS sequence"/>
</dbReference>
<organism evidence="2 3">
    <name type="scientific">Mesorhabditis belari</name>
    <dbReference type="NCBI Taxonomy" id="2138241"/>
    <lineage>
        <taxon>Eukaryota</taxon>
        <taxon>Metazoa</taxon>
        <taxon>Ecdysozoa</taxon>
        <taxon>Nematoda</taxon>
        <taxon>Chromadorea</taxon>
        <taxon>Rhabditida</taxon>
        <taxon>Rhabditina</taxon>
        <taxon>Rhabditomorpha</taxon>
        <taxon>Rhabditoidea</taxon>
        <taxon>Rhabditidae</taxon>
        <taxon>Mesorhabditinae</taxon>
        <taxon>Mesorhabditis</taxon>
    </lineage>
</organism>
<protein>
    <submittedName>
        <fullName evidence="3">Uncharacterized protein</fullName>
    </submittedName>
</protein>
<dbReference type="AlphaFoldDB" id="A0AAF3ESK9"/>
<keyword evidence="1" id="KW-0812">Transmembrane</keyword>
<feature type="transmembrane region" description="Helical" evidence="1">
    <location>
        <begin position="20"/>
        <end position="38"/>
    </location>
</feature>
<dbReference type="WBParaSite" id="MBELARI_LOCUS17124">
    <property type="protein sequence ID" value="MBELARI_LOCUS17124"/>
    <property type="gene ID" value="MBELARI_LOCUS17124"/>
</dbReference>
<accession>A0AAF3ESK9</accession>
<sequence length="76" mass="8768">MGNPTWWPYPIPPNVAFRKSLVVVAGVFVGAAIINSIYQPFKGYEEELEKGKTELLRKYKAKHEDRIRQGYQSIDK</sequence>
<keyword evidence="2" id="KW-1185">Reference proteome</keyword>
<evidence type="ECO:0000313" key="2">
    <source>
        <dbReference type="Proteomes" id="UP000887575"/>
    </source>
</evidence>
<keyword evidence="1" id="KW-1133">Transmembrane helix</keyword>
<name>A0AAF3ESK9_9BILA</name>
<keyword evidence="1" id="KW-0472">Membrane</keyword>